<reference evidence="1" key="1">
    <citation type="submission" date="2016-04" db="EMBL/GenBank/DDBJ databases">
        <authorList>
            <person name="Evans L.H."/>
            <person name="Alamgir A."/>
            <person name="Owens N."/>
            <person name="Weber N.D."/>
            <person name="Virtaneva K."/>
            <person name="Barbian K."/>
            <person name="Babar A."/>
            <person name="Rosenke K."/>
        </authorList>
    </citation>
    <scope>NUCLEOTIDE SEQUENCE [LARGE SCALE GENOMIC DNA]</scope>
    <source>
        <strain evidence="1">CBS 101.48</strain>
    </source>
</reference>
<gene>
    <name evidence="1" type="primary">ABSGL_13355.1 scaffold 13664</name>
</gene>
<dbReference type="AlphaFoldDB" id="A0A168S2H1"/>
<dbReference type="OrthoDB" id="5570375at2759"/>
<dbReference type="Proteomes" id="UP000078561">
    <property type="component" value="Unassembled WGS sequence"/>
</dbReference>
<dbReference type="InParanoid" id="A0A168S2H1"/>
<organism evidence="1">
    <name type="scientific">Absidia glauca</name>
    <name type="common">Pin mould</name>
    <dbReference type="NCBI Taxonomy" id="4829"/>
    <lineage>
        <taxon>Eukaryota</taxon>
        <taxon>Fungi</taxon>
        <taxon>Fungi incertae sedis</taxon>
        <taxon>Mucoromycota</taxon>
        <taxon>Mucoromycotina</taxon>
        <taxon>Mucoromycetes</taxon>
        <taxon>Mucorales</taxon>
        <taxon>Cunninghamellaceae</taxon>
        <taxon>Absidia</taxon>
    </lineage>
</organism>
<accession>A0A168S2H1</accession>
<protein>
    <recommendedName>
        <fullName evidence="3">Reverse transcriptase domain-containing protein</fullName>
    </recommendedName>
</protein>
<evidence type="ECO:0000313" key="2">
    <source>
        <dbReference type="Proteomes" id="UP000078561"/>
    </source>
</evidence>
<keyword evidence="2" id="KW-1185">Reference proteome</keyword>
<evidence type="ECO:0008006" key="3">
    <source>
        <dbReference type="Google" id="ProtNLM"/>
    </source>
</evidence>
<dbReference type="STRING" id="4829.A0A168S2H1"/>
<sequence length="132" mass="14500">MDAKVFTRLLTQRIQPICQRIVNPFQTGFVKGRFIGDNGALVKCILDDAKLVQSSAFGLTVCLTKKKHTIVSILSIFGQHSSVLGSLSLQWTALWVYFSIPIYPLISTASSRSPFTNTGGYAKVSYQAKPSL</sequence>
<dbReference type="EMBL" id="LT554761">
    <property type="protein sequence ID" value="SAM07712.1"/>
    <property type="molecule type" value="Genomic_DNA"/>
</dbReference>
<evidence type="ECO:0000313" key="1">
    <source>
        <dbReference type="EMBL" id="SAM07712.1"/>
    </source>
</evidence>
<proteinExistence type="predicted"/>
<name>A0A168S2H1_ABSGL</name>